<comment type="caution">
    <text evidence="1">The sequence shown here is derived from an EMBL/GenBank/DDBJ whole genome shotgun (WGS) entry which is preliminary data.</text>
</comment>
<dbReference type="CDD" id="cd04647">
    <property type="entry name" value="LbH_MAT_like"/>
    <property type="match status" value="1"/>
</dbReference>
<dbReference type="EC" id="2.3.1.-" evidence="1"/>
<dbReference type="SUPFAM" id="SSF51161">
    <property type="entry name" value="Trimeric LpxA-like enzymes"/>
    <property type="match status" value="1"/>
</dbReference>
<dbReference type="PANTHER" id="PTHR23416:SF78">
    <property type="entry name" value="LIPOPOLYSACCHARIDE BIOSYNTHESIS O-ACETYL TRANSFERASE WBBJ-RELATED"/>
    <property type="match status" value="1"/>
</dbReference>
<dbReference type="InterPro" id="IPR051159">
    <property type="entry name" value="Hexapeptide_acetyltransf"/>
</dbReference>
<keyword evidence="1" id="KW-0012">Acyltransferase</keyword>
<dbReference type="EMBL" id="MLJW01000131">
    <property type="protein sequence ID" value="OIQ97566.1"/>
    <property type="molecule type" value="Genomic_DNA"/>
</dbReference>
<dbReference type="InterPro" id="IPR011004">
    <property type="entry name" value="Trimer_LpxA-like_sf"/>
</dbReference>
<dbReference type="GO" id="GO:0016746">
    <property type="term" value="F:acyltransferase activity"/>
    <property type="evidence" value="ECO:0007669"/>
    <property type="project" value="UniProtKB-KW"/>
</dbReference>
<evidence type="ECO:0000313" key="1">
    <source>
        <dbReference type="EMBL" id="OIQ97566.1"/>
    </source>
</evidence>
<dbReference type="PANTHER" id="PTHR23416">
    <property type="entry name" value="SIALIC ACID SYNTHASE-RELATED"/>
    <property type="match status" value="1"/>
</dbReference>
<reference evidence="1" key="1">
    <citation type="submission" date="2016-10" db="EMBL/GenBank/DDBJ databases">
        <title>Sequence of Gallionella enrichment culture.</title>
        <authorList>
            <person name="Poehlein A."/>
            <person name="Muehling M."/>
            <person name="Daniel R."/>
        </authorList>
    </citation>
    <scope>NUCLEOTIDE SEQUENCE</scope>
</reference>
<name>A0A1J5RNE2_9ZZZZ</name>
<protein>
    <submittedName>
        <fullName evidence="1">Putative acetyltransferase</fullName>
        <ecNumber evidence="1">2.3.1.-</ecNumber>
    </submittedName>
</protein>
<sequence>MKKLAGCLLRKLPIKFQCLILSTLMGRRINVGSGSFVHYSVHILGGDNIRIGSNSCLSEGCWLNVNHRLRGEVAIEIGDNCFIGKQNFFSSGNVILIGDYTLTTMGCKFVGSTHKVDEPQTPYLLTGTTCDDRIQIGVNCFFGVGATVLGNVRVGHGSVIGAESLVLKDIPPFSIAIGNPAKVVKRYSFIKEAWLPISEMSSDDEISMPSEKEYLDQLKSKYPRINMPWIAAGKSMGDL</sequence>
<dbReference type="InterPro" id="IPR001451">
    <property type="entry name" value="Hexapep"/>
</dbReference>
<organism evidence="1">
    <name type="scientific">mine drainage metagenome</name>
    <dbReference type="NCBI Taxonomy" id="410659"/>
    <lineage>
        <taxon>unclassified sequences</taxon>
        <taxon>metagenomes</taxon>
        <taxon>ecological metagenomes</taxon>
    </lineage>
</organism>
<dbReference type="Gene3D" id="2.160.10.10">
    <property type="entry name" value="Hexapeptide repeat proteins"/>
    <property type="match status" value="1"/>
</dbReference>
<dbReference type="Pfam" id="PF14602">
    <property type="entry name" value="Hexapep_2"/>
    <property type="match status" value="2"/>
</dbReference>
<accession>A0A1J5RNE2</accession>
<gene>
    <name evidence="1" type="ORF">GALL_204500</name>
</gene>
<dbReference type="AlphaFoldDB" id="A0A1J5RNE2"/>
<keyword evidence="1" id="KW-0808">Transferase</keyword>
<proteinExistence type="predicted"/>